<dbReference type="Pfam" id="PF00753">
    <property type="entry name" value="Lactamase_B"/>
    <property type="match status" value="1"/>
</dbReference>
<dbReference type="PATRIC" id="fig|60890.4.peg.3185"/>
<evidence type="ECO:0000256" key="4">
    <source>
        <dbReference type="ARBA" id="ARBA00022833"/>
    </source>
</evidence>
<dbReference type="SUPFAM" id="SSF56281">
    <property type="entry name" value="Metallo-hydrolase/oxidoreductase"/>
    <property type="match status" value="1"/>
</dbReference>
<sequence length="286" mass="30883">MASAAAASGGDQLMIGDMSLQTLSDGNLVLPQGFLFPEQSPEQLMPILTRHGVAQDPMEPPLNVTLMRQGDRVVLFDAGSGPAFQASAGQLPAALEAAGVSPEDVTHVVFTHCHPDHLWGVLDDFDDPLFANAEHFIGQQEWDFWFDPSTIDTIGEARATMAAGALRRMEILEDQITRFRDGEEILPGVAARATYGHTPGHMSFELRSGSESVMVLGDAIGNSHVSFERPDWHVGSDQDAAMAAAARMSLLDQLAHEQTRVIGYHLPEGGLGQVARKGDGYRFIPL</sequence>
<evidence type="ECO:0000259" key="5">
    <source>
        <dbReference type="SMART" id="SM00849"/>
    </source>
</evidence>
<dbReference type="InterPro" id="IPR036866">
    <property type="entry name" value="RibonucZ/Hydroxyglut_hydro"/>
</dbReference>
<reference evidence="6 7" key="1">
    <citation type="submission" date="2016-04" db="EMBL/GenBank/DDBJ databases">
        <authorList>
            <person name="Evans L.H."/>
            <person name="Alamgir A."/>
            <person name="Owens N."/>
            <person name="Weber N.D."/>
            <person name="Virtaneva K."/>
            <person name="Barbian K."/>
            <person name="Babar A."/>
            <person name="Rosenke K."/>
        </authorList>
    </citation>
    <scope>NUCLEOTIDE SEQUENCE [LARGE SCALE GENOMIC DNA]</scope>
    <source>
        <strain evidence="6 7">JL2886</strain>
    </source>
</reference>
<keyword evidence="4" id="KW-0862">Zinc</keyword>
<keyword evidence="2" id="KW-0479">Metal-binding</keyword>
<organism evidence="6 7">
    <name type="scientific">Phaeobacter gallaeciensis</name>
    <dbReference type="NCBI Taxonomy" id="60890"/>
    <lineage>
        <taxon>Bacteria</taxon>
        <taxon>Pseudomonadati</taxon>
        <taxon>Pseudomonadota</taxon>
        <taxon>Alphaproteobacteria</taxon>
        <taxon>Rhodobacterales</taxon>
        <taxon>Roseobacteraceae</taxon>
        <taxon>Phaeobacter</taxon>
    </lineage>
</organism>
<dbReference type="PANTHER" id="PTHR42978:SF6">
    <property type="entry name" value="QUORUM-QUENCHING LACTONASE YTNP-RELATED"/>
    <property type="match status" value="1"/>
</dbReference>
<dbReference type="Proteomes" id="UP000092565">
    <property type="component" value="Chromosome"/>
</dbReference>
<dbReference type="PANTHER" id="PTHR42978">
    <property type="entry name" value="QUORUM-QUENCHING LACTONASE YTNP-RELATED-RELATED"/>
    <property type="match status" value="1"/>
</dbReference>
<proteinExistence type="inferred from homology"/>
<comment type="similarity">
    <text evidence="1">Belongs to the metallo-beta-lactamase superfamily.</text>
</comment>
<evidence type="ECO:0000256" key="3">
    <source>
        <dbReference type="ARBA" id="ARBA00022801"/>
    </source>
</evidence>
<name>A0A1B0ZVN1_9RHOB</name>
<keyword evidence="3" id="KW-0378">Hydrolase</keyword>
<evidence type="ECO:0000313" key="7">
    <source>
        <dbReference type="Proteomes" id="UP000092565"/>
    </source>
</evidence>
<evidence type="ECO:0000313" key="6">
    <source>
        <dbReference type="EMBL" id="ANP38148.1"/>
    </source>
</evidence>
<feature type="domain" description="Metallo-beta-lactamase" evidence="5">
    <location>
        <begin position="61"/>
        <end position="265"/>
    </location>
</feature>
<dbReference type="EMBL" id="CP015124">
    <property type="protein sequence ID" value="ANP38148.1"/>
    <property type="molecule type" value="Genomic_DNA"/>
</dbReference>
<dbReference type="GO" id="GO:0046872">
    <property type="term" value="F:metal ion binding"/>
    <property type="evidence" value="ECO:0007669"/>
    <property type="project" value="UniProtKB-KW"/>
</dbReference>
<dbReference type="InterPro" id="IPR001279">
    <property type="entry name" value="Metallo-B-lactamas"/>
</dbReference>
<evidence type="ECO:0000256" key="2">
    <source>
        <dbReference type="ARBA" id="ARBA00022723"/>
    </source>
</evidence>
<gene>
    <name evidence="6" type="ORF">JL2886_03268</name>
</gene>
<dbReference type="Gene3D" id="3.60.15.10">
    <property type="entry name" value="Ribonuclease Z/Hydroxyacylglutathione hydrolase-like"/>
    <property type="match status" value="1"/>
</dbReference>
<keyword evidence="7" id="KW-1185">Reference proteome</keyword>
<evidence type="ECO:0000256" key="1">
    <source>
        <dbReference type="ARBA" id="ARBA00007749"/>
    </source>
</evidence>
<accession>A0A1B0ZVN1</accession>
<dbReference type="InterPro" id="IPR051013">
    <property type="entry name" value="MBL_superfamily_lactonases"/>
</dbReference>
<dbReference type="CDD" id="cd07720">
    <property type="entry name" value="OPHC2-like_MBL-fold"/>
    <property type="match status" value="1"/>
</dbReference>
<dbReference type="AlphaFoldDB" id="A0A1B0ZVN1"/>
<dbReference type="GO" id="GO:0016787">
    <property type="term" value="F:hydrolase activity"/>
    <property type="evidence" value="ECO:0007669"/>
    <property type="project" value="UniProtKB-KW"/>
</dbReference>
<dbReference type="SMART" id="SM00849">
    <property type="entry name" value="Lactamase_B"/>
    <property type="match status" value="1"/>
</dbReference>
<dbReference type="RefSeq" id="WP_237028386.1">
    <property type="nucleotide sequence ID" value="NZ_CP015124.1"/>
</dbReference>
<protein>
    <submittedName>
        <fullName evidence="6">Metallo-beta-lactamase</fullName>
    </submittedName>
</protein>